<dbReference type="InterPro" id="IPR009936">
    <property type="entry name" value="DUF1468"/>
</dbReference>
<dbReference type="AlphaFoldDB" id="A0A094XFH2"/>
<evidence type="ECO:0000313" key="4">
    <source>
        <dbReference type="EMBL" id="THG92424.1"/>
    </source>
</evidence>
<comment type="caution">
    <text evidence="3">The sequence shown here is derived from an EMBL/GenBank/DDBJ whole genome shotgun (WGS) entry which is preliminary data.</text>
</comment>
<keyword evidence="5" id="KW-1185">Reference proteome</keyword>
<gene>
    <name evidence="4" type="ORF">AJ85_00010</name>
    <name evidence="3" type="ORF">BALCAV_0209785</name>
</gene>
<keyword evidence="1" id="KW-1133">Transmembrane helix</keyword>
<protein>
    <recommendedName>
        <fullName evidence="2">DUF1468 domain-containing protein</fullName>
    </recommendedName>
</protein>
<reference evidence="4 6" key="2">
    <citation type="submission" date="2014-01" db="EMBL/GenBank/DDBJ databases">
        <title>Draft genome sequencing of Bacillus alcalophilus CGMCC 1.3604.</title>
        <authorList>
            <person name="Yang J."/>
            <person name="Diao L."/>
            <person name="Yang S."/>
        </authorList>
    </citation>
    <scope>NUCLEOTIDE SEQUENCE [LARGE SCALE GENOMIC DNA]</scope>
    <source>
        <strain evidence="4 6">CGMCC 1.3604</strain>
    </source>
</reference>
<organism evidence="3 5">
    <name type="scientific">Alkalihalobacillus alcalophilus ATCC 27647 = CGMCC 1.3604</name>
    <dbReference type="NCBI Taxonomy" id="1218173"/>
    <lineage>
        <taxon>Bacteria</taxon>
        <taxon>Bacillati</taxon>
        <taxon>Bacillota</taxon>
        <taxon>Bacilli</taxon>
        <taxon>Bacillales</taxon>
        <taxon>Bacillaceae</taxon>
        <taxon>Alkalihalobacillus</taxon>
    </lineage>
</organism>
<dbReference type="Proteomes" id="UP000002754">
    <property type="component" value="Unassembled WGS sequence"/>
</dbReference>
<feature type="domain" description="DUF1468" evidence="2">
    <location>
        <begin position="9"/>
        <end position="146"/>
    </location>
</feature>
<evidence type="ECO:0000259" key="2">
    <source>
        <dbReference type="Pfam" id="PF07331"/>
    </source>
</evidence>
<evidence type="ECO:0000256" key="1">
    <source>
        <dbReference type="SAM" id="Phobius"/>
    </source>
</evidence>
<feature type="transmembrane region" description="Helical" evidence="1">
    <location>
        <begin position="121"/>
        <end position="142"/>
    </location>
</feature>
<evidence type="ECO:0000313" key="3">
    <source>
        <dbReference type="EMBL" id="KGA97535.1"/>
    </source>
</evidence>
<feature type="transmembrane region" description="Helical" evidence="1">
    <location>
        <begin position="39"/>
        <end position="57"/>
    </location>
</feature>
<keyword evidence="1" id="KW-0472">Membrane</keyword>
<dbReference type="STRING" id="1218173.BALCAV_0209785"/>
<dbReference type="RefSeq" id="WP_003322004.1">
    <property type="nucleotide sequence ID" value="NZ_ALPT02000027.1"/>
</dbReference>
<dbReference type="Proteomes" id="UP000297014">
    <property type="component" value="Unassembled WGS sequence"/>
</dbReference>
<dbReference type="eggNOG" id="ENOG50334V6">
    <property type="taxonomic scope" value="Bacteria"/>
</dbReference>
<dbReference type="EMBL" id="JALP01000001">
    <property type="protein sequence ID" value="THG92424.1"/>
    <property type="molecule type" value="Genomic_DNA"/>
</dbReference>
<name>A0A094XFH2_ALKAL</name>
<evidence type="ECO:0000313" key="6">
    <source>
        <dbReference type="Proteomes" id="UP000297014"/>
    </source>
</evidence>
<dbReference type="Pfam" id="PF07331">
    <property type="entry name" value="TctB"/>
    <property type="match status" value="1"/>
</dbReference>
<evidence type="ECO:0000313" key="5">
    <source>
        <dbReference type="Proteomes" id="UP000002754"/>
    </source>
</evidence>
<feature type="transmembrane region" description="Helical" evidence="1">
    <location>
        <begin position="78"/>
        <end position="109"/>
    </location>
</feature>
<reference evidence="3 5" key="1">
    <citation type="journal article" date="2014" name="Genome Announc.">
        <title>Draft Genome Sequence of Bacillus alcalophilus AV1934, a Classic Alkaliphile Isolated from Human Feces in 1934.</title>
        <authorList>
            <person name="Attie O."/>
            <person name="Jayaprakash A."/>
            <person name="Shah H."/>
            <person name="Paulsen I.T."/>
            <person name="Morino M."/>
            <person name="Takahashi Y."/>
            <person name="Narumi I."/>
            <person name="Sachidanandam R."/>
            <person name="Satoh K."/>
            <person name="Ito M."/>
            <person name="Krulwich T.A."/>
        </authorList>
    </citation>
    <scope>NUCLEOTIDE SEQUENCE [LARGE SCALE GENOMIC DNA]</scope>
    <source>
        <strain evidence="3 5">AV1934</strain>
    </source>
</reference>
<keyword evidence="1" id="KW-0812">Transmembrane</keyword>
<sequence>MRLTVNKTISLVLIFVSIAYLIMAFRLPEYAFVPVDADLIPKMLGVTLLILSICFFFSKDVDTEEQKKKRVIPKKEALMLLGVMALILIYITVLEIVGFVIMTAAFIIICSRFLGYKKWGVNIATALIFSVGAYSLFNYGLAIRLPAGLLPF</sequence>
<accession>A0A094XFH2</accession>
<feature type="transmembrane region" description="Helical" evidence="1">
    <location>
        <begin position="9"/>
        <end position="27"/>
    </location>
</feature>
<dbReference type="OrthoDB" id="2426743at2"/>
<dbReference type="EMBL" id="ALPT02000027">
    <property type="protein sequence ID" value="KGA97535.1"/>
    <property type="molecule type" value="Genomic_DNA"/>
</dbReference>
<proteinExistence type="predicted"/>